<dbReference type="CDD" id="cd01127">
    <property type="entry name" value="TrwB_TraG_TraD_VirD4"/>
    <property type="match status" value="1"/>
</dbReference>
<comment type="subcellular location">
    <subcellularLocation>
        <location evidence="1">Cell membrane</location>
        <topology evidence="1">Multi-pass membrane protein</topology>
    </subcellularLocation>
</comment>
<dbReference type="Proteomes" id="UP000184390">
    <property type="component" value="Unassembled WGS sequence"/>
</dbReference>
<dbReference type="SUPFAM" id="SSF52540">
    <property type="entry name" value="P-loop containing nucleoside triphosphate hydrolases"/>
    <property type="match status" value="1"/>
</dbReference>
<gene>
    <name evidence="8" type="ORF">SAMN05216246_11235</name>
</gene>
<dbReference type="InterPro" id="IPR027417">
    <property type="entry name" value="P-loop_NTPase"/>
</dbReference>
<dbReference type="EMBL" id="FQYL01000012">
    <property type="protein sequence ID" value="SHJ13686.1"/>
    <property type="molecule type" value="Genomic_DNA"/>
</dbReference>
<evidence type="ECO:0000259" key="7">
    <source>
        <dbReference type="Pfam" id="PF12696"/>
    </source>
</evidence>
<dbReference type="Gene3D" id="3.40.50.300">
    <property type="entry name" value="P-loop containing nucleotide triphosphate hydrolases"/>
    <property type="match status" value="1"/>
</dbReference>
<dbReference type="PANTHER" id="PTHR37937">
    <property type="entry name" value="CONJUGATIVE TRANSFER: DNA TRANSPORT"/>
    <property type="match status" value="1"/>
</dbReference>
<evidence type="ECO:0000256" key="5">
    <source>
        <dbReference type="ARBA" id="ARBA00023136"/>
    </source>
</evidence>
<accession>A0ABY1IGF9</accession>
<comment type="caution">
    <text evidence="8">The sequence shown here is derived from an EMBL/GenBank/DDBJ whole genome shotgun (WGS) entry which is preliminary data.</text>
</comment>
<keyword evidence="2" id="KW-1003">Cell membrane</keyword>
<feature type="domain" description="TraD/TraG TraM recognition site" evidence="7">
    <location>
        <begin position="414"/>
        <end position="533"/>
    </location>
</feature>
<evidence type="ECO:0000313" key="9">
    <source>
        <dbReference type="Proteomes" id="UP000184390"/>
    </source>
</evidence>
<dbReference type="RefSeq" id="WP_073453867.1">
    <property type="nucleotide sequence ID" value="NZ_FQYL01000012.1"/>
</dbReference>
<dbReference type="Pfam" id="PF12696">
    <property type="entry name" value="TraG-D_C"/>
    <property type="match status" value="1"/>
</dbReference>
<evidence type="ECO:0000256" key="4">
    <source>
        <dbReference type="ARBA" id="ARBA00022989"/>
    </source>
</evidence>
<dbReference type="InterPro" id="IPR032689">
    <property type="entry name" value="TraG-D_C"/>
</dbReference>
<evidence type="ECO:0000256" key="3">
    <source>
        <dbReference type="ARBA" id="ARBA00022692"/>
    </source>
</evidence>
<organism evidence="8 9">
    <name type="scientific">Actinomyces denticolens</name>
    <dbReference type="NCBI Taxonomy" id="52767"/>
    <lineage>
        <taxon>Bacteria</taxon>
        <taxon>Bacillati</taxon>
        <taxon>Actinomycetota</taxon>
        <taxon>Actinomycetes</taxon>
        <taxon>Actinomycetales</taxon>
        <taxon>Actinomycetaceae</taxon>
        <taxon>Actinomyces</taxon>
    </lineage>
</organism>
<protein>
    <submittedName>
        <fullName evidence="8">Type IV secretory pathway, VirD4 component, TraG/TraD family ATPase</fullName>
    </submittedName>
</protein>
<keyword evidence="5 6" id="KW-0472">Membrane</keyword>
<feature type="transmembrane region" description="Helical" evidence="6">
    <location>
        <begin position="67"/>
        <end position="90"/>
    </location>
</feature>
<evidence type="ECO:0000256" key="1">
    <source>
        <dbReference type="ARBA" id="ARBA00004651"/>
    </source>
</evidence>
<proteinExistence type="predicted"/>
<evidence type="ECO:0000256" key="6">
    <source>
        <dbReference type="SAM" id="Phobius"/>
    </source>
</evidence>
<evidence type="ECO:0000256" key="2">
    <source>
        <dbReference type="ARBA" id="ARBA00022475"/>
    </source>
</evidence>
<name>A0ABY1IGF9_9ACTO</name>
<keyword evidence="3 6" id="KW-0812">Transmembrane</keyword>
<keyword evidence="4 6" id="KW-1133">Transmembrane helix</keyword>
<dbReference type="InterPro" id="IPR051539">
    <property type="entry name" value="T4SS-coupling_protein"/>
</dbReference>
<keyword evidence="9" id="KW-1185">Reference proteome</keyword>
<dbReference type="PANTHER" id="PTHR37937:SF1">
    <property type="entry name" value="CONJUGATIVE TRANSFER: DNA TRANSPORT"/>
    <property type="match status" value="1"/>
</dbReference>
<reference evidence="8 9" key="1">
    <citation type="submission" date="2016-11" db="EMBL/GenBank/DDBJ databases">
        <authorList>
            <person name="Varghese N."/>
            <person name="Submissions S."/>
        </authorList>
    </citation>
    <scope>NUCLEOTIDE SEQUENCE [LARGE SCALE GENOMIC DNA]</scope>
    <source>
        <strain evidence="8 9">PA</strain>
    </source>
</reference>
<sequence length="576" mass="61507">MGLRERMRTWDTSTVLMLWGLLAVAAASAVVLAGARLWARLSGGPDPGWDPIGLAVRIAMGRTSAPAGMWACAGAVAGAAAIAALGAAIATRRSRARRRRGDEAAALTGRKRDTASLGRQEVAAKARRLGVPGGAIGLPIGLAVDDRRALISDFESVAINISGPRMSKTTSWVIPRVLSAPGLVVATSNKRDILDGTIEQRSARGRAWVFDPQGLTDHPQQFWWNPLTYVTDMVQATALAQVFMDASRPAGGQTNAFFDTAARDLVASLLLAAACDGRPLVSADPRRASVHQWLSNQNNDEPVQVLRAHGHAMAAESLQGTLNLVPETRSGVYGGASQIMGFLLNEKAMRWAAPNAWLTELHVEDLIDSTDTLYLLSQEGRGSATPLMTALAVAVMEAAVARASACPGGRLPTPMLVMLDEAANVCRWSELPNQYSHFGSRGICVDTILQSWSQGRDAWGDNGIDKLWSSSNVKVYGGGVDDNQFLPMVSTLIGTHWVDSRQYSSSRDGSSTTLSIDSQERRIATEADLRAVPRGRAWVLSSGATAVYAELLPYWRLGEIAPAVGGPVTTITHQED</sequence>
<evidence type="ECO:0000313" key="8">
    <source>
        <dbReference type="EMBL" id="SHJ13686.1"/>
    </source>
</evidence>